<dbReference type="CDD" id="cd01650">
    <property type="entry name" value="RT_nLTR_like"/>
    <property type="match status" value="1"/>
</dbReference>
<evidence type="ECO:0000313" key="2">
    <source>
        <dbReference type="Ensembl" id="ENSXETP00000118313"/>
    </source>
</evidence>
<dbReference type="InterPro" id="IPR000477">
    <property type="entry name" value="RT_dom"/>
</dbReference>
<dbReference type="Pfam" id="PF03372">
    <property type="entry name" value="Exo_endo_phos"/>
    <property type="match status" value="1"/>
</dbReference>
<dbReference type="Ensembl" id="ENSXETT00000123905">
    <property type="protein sequence ID" value="ENSXETP00000118313"/>
    <property type="gene ID" value="ENSXETG00000042055"/>
</dbReference>
<organism evidence="2">
    <name type="scientific">Xenopus tropicalis</name>
    <name type="common">Western clawed frog</name>
    <name type="synonym">Silurana tropicalis</name>
    <dbReference type="NCBI Taxonomy" id="8364"/>
    <lineage>
        <taxon>Eukaryota</taxon>
        <taxon>Metazoa</taxon>
        <taxon>Chordata</taxon>
        <taxon>Craniata</taxon>
        <taxon>Vertebrata</taxon>
        <taxon>Euteleostomi</taxon>
        <taxon>Amphibia</taxon>
        <taxon>Batrachia</taxon>
        <taxon>Anura</taxon>
        <taxon>Pipoidea</taxon>
        <taxon>Pipidae</taxon>
        <taxon>Xenopodinae</taxon>
        <taxon>Xenopus</taxon>
        <taxon>Silurana</taxon>
    </lineage>
</organism>
<reference evidence="2" key="1">
    <citation type="journal article" date="2010" name="Science">
        <title>The genome of the Western clawed frog Xenopus tropicalis.</title>
        <authorList>
            <person name="Hellsten U."/>
            <person name="Harland R.M."/>
            <person name="Gilchrist M.J."/>
            <person name="Hendrix D."/>
            <person name="Jurka J."/>
            <person name="Kapitonov V."/>
            <person name="Ovcharenko I."/>
            <person name="Putnam N.H."/>
            <person name="Shu S."/>
            <person name="Taher L."/>
            <person name="Blitz I.L."/>
            <person name="Blumberg B."/>
            <person name="Dichmann D.S."/>
            <person name="Dubchak I."/>
            <person name="Amaya E."/>
            <person name="Detter J.C."/>
            <person name="Fletcher R."/>
            <person name="Gerhard D.S."/>
            <person name="Goodstein D."/>
            <person name="Graves T."/>
            <person name="Grigoriev I.V."/>
            <person name="Grimwood J."/>
            <person name="Kawashima T."/>
            <person name="Lindquist E."/>
            <person name="Lucas S.M."/>
            <person name="Mead P.E."/>
            <person name="Mitros T."/>
            <person name="Ogino H."/>
            <person name="Ohta Y."/>
            <person name="Poliakov A.V."/>
            <person name="Pollet N."/>
            <person name="Robert J."/>
            <person name="Salamov A."/>
            <person name="Sater A.K."/>
            <person name="Schmutz J."/>
            <person name="Terry A."/>
            <person name="Vize P.D."/>
            <person name="Warren W.C."/>
            <person name="Wells D."/>
            <person name="Wills A."/>
            <person name="Wilson R.K."/>
            <person name="Zimmerman L.B."/>
            <person name="Zorn A.M."/>
            <person name="Grainger R."/>
            <person name="Grammer T."/>
            <person name="Khokha M.K."/>
            <person name="Richardson P.M."/>
            <person name="Rokhsar D.S."/>
        </authorList>
    </citation>
    <scope>NUCLEOTIDE SEQUENCE [LARGE SCALE GENOMIC DNA]</scope>
    <source>
        <strain evidence="2">Nigerian</strain>
    </source>
</reference>
<dbReference type="Pfam" id="PF00078">
    <property type="entry name" value="RVT_1"/>
    <property type="match status" value="1"/>
</dbReference>
<dbReference type="Gene3D" id="3.60.10.10">
    <property type="entry name" value="Endonuclease/exonuclease/phosphatase"/>
    <property type="match status" value="1"/>
</dbReference>
<dbReference type="SUPFAM" id="SSF56219">
    <property type="entry name" value="DNase I-like"/>
    <property type="match status" value="1"/>
</dbReference>
<dbReference type="AlphaFoldDB" id="A0A803KD56"/>
<accession>A0A803KD56</accession>
<reference evidence="2" key="2">
    <citation type="submission" date="2021-03" db="UniProtKB">
        <authorList>
            <consortium name="Ensembl"/>
        </authorList>
    </citation>
    <scope>IDENTIFICATION</scope>
</reference>
<dbReference type="InterPro" id="IPR036691">
    <property type="entry name" value="Endo/exonu/phosph_ase_sf"/>
</dbReference>
<name>A0A803KD56_XENTR</name>
<feature type="domain" description="Reverse transcriptase" evidence="1">
    <location>
        <begin position="479"/>
        <end position="747"/>
    </location>
</feature>
<protein>
    <recommendedName>
        <fullName evidence="1">Reverse transcriptase domain-containing protein</fullName>
    </recommendedName>
</protein>
<evidence type="ECO:0000259" key="1">
    <source>
        <dbReference type="PROSITE" id="PS50878"/>
    </source>
</evidence>
<dbReference type="InterPro" id="IPR043502">
    <property type="entry name" value="DNA/RNA_pol_sf"/>
</dbReference>
<dbReference type="CDD" id="cd09076">
    <property type="entry name" value="L1-EN"/>
    <property type="match status" value="1"/>
</dbReference>
<dbReference type="GO" id="GO:0003824">
    <property type="term" value="F:catalytic activity"/>
    <property type="evidence" value="ECO:0007669"/>
    <property type="project" value="InterPro"/>
</dbReference>
<dbReference type="InterPro" id="IPR005135">
    <property type="entry name" value="Endo/exonuclease/phosphatase"/>
</dbReference>
<dbReference type="GeneTree" id="ENSGT00940000163630"/>
<proteinExistence type="predicted"/>
<dbReference type="InParanoid" id="A0A803KD56"/>
<sequence length="1126" mass="128530">MSKQVIHFCTINVCSIKNHKTRAEVYDFLGKSNFDVLFLQETRLTDGTEMFNAKREWQFGPSFWSIAEESAGGVGILFKGHFDLKIKRFLEIRIGRCILLDVHFQGETFRLINVYGPHTIAERKELLGEIKPFLCVSCPVILAGDFNEVLKPGDRTGKYNKYEGAFLSNIIRQAGLVDVATWNGRKGVHTYFCANRSSRIDLVFVKERDTFSDVKETLVDFSDHLMVSFKYGMSELPRRGRGLWRLGFESLKEAARNGSFRSFFEAQWSKLDFFDSIQQWWEGTKEEIRTFFTKLSVKREGIRSRTYQSLRKKLETLISAGVVGEKIAQLKTLMKQHQYSRQDSMVLERDFGAKNSPDPFQNCRETFKKKQVTGLIDSEGSLQKSREGILRVVRSYYAGLFRRKALERERTESFLRATPGPDTANLDFSTLTADIGEEEVEGAIDKLNNKKAPGPDGLTAEFYKTFKELLVPVLTKIFNGCLGSGLCESMRCSALILLSKGKDDERIENWRPIALLNSDRKILAKILFSRLILFSGTLLSSCQFCTVKGRSIFGAILTIREALESCKAHGWGKYLLSLDQTKAFDNVNHDYLWAVLSKYGIPGRFISWIKVLYEGAKSFPLINGWQGEDFEVGAGVRQGCPLSPLLYVFPLDPFLRMLERKGLEGVCVPGGQPLRFVAYADDVSVIVSKQAEVEVVTDCIRSYSGASGSSVNREKSEAFWVLEGEPAFQVGNFPVAPEQVKILGVKFGRNDNGLLNWEEKLDAGLAKVQRWKSWKLTYRERVNLIKTFLIPLFLFVAYVFPLPESLSARLYSLFFQMLWGSRLNPVKRGVTFLQRKEGGLGMVCPIAFFGTIFLKFNFGNLGQRTCSLWENCVRSWVSPFIRDWMEGGRVKGVRIRGGYFPQHLVLGLKLIKKWNLDFGAIGNLTRKQLYESVLNSFFISAPVLKDCTTEQMKTCLKFLNGHRLPGKFLDNAWLAFQGKLFLRGNLSYLSVVNRLCPWGCQVEETTNHFLLECSVSRALYNEVLSVLKIGRFCRHTYGERAYGLVRGKHPLDNETFFVIFTVIRYFLWIMRCSKSFGGEDGTIDPTVKRILRELFFIRFKEIGINKDNAKLWREVDFTWVQSSDVI</sequence>
<dbReference type="PANTHER" id="PTHR19446">
    <property type="entry name" value="REVERSE TRANSCRIPTASES"/>
    <property type="match status" value="1"/>
</dbReference>
<dbReference type="SUPFAM" id="SSF56672">
    <property type="entry name" value="DNA/RNA polymerases"/>
    <property type="match status" value="1"/>
</dbReference>
<dbReference type="PROSITE" id="PS50878">
    <property type="entry name" value="RT_POL"/>
    <property type="match status" value="1"/>
</dbReference>